<dbReference type="Proteomes" id="UP000385207">
    <property type="component" value="Unassembled WGS sequence"/>
</dbReference>
<evidence type="ECO:0008006" key="3">
    <source>
        <dbReference type="Google" id="ProtNLM"/>
    </source>
</evidence>
<reference evidence="1 2" key="1">
    <citation type="submission" date="2019-09" db="EMBL/GenBank/DDBJ databases">
        <authorList>
            <person name="Chandra G."/>
            <person name="Truman W A."/>
        </authorList>
    </citation>
    <scope>NUCLEOTIDE SEQUENCE [LARGE SCALE GENOMIC DNA]</scope>
    <source>
        <strain evidence="1">PS862</strain>
    </source>
</reference>
<dbReference type="EMBL" id="CABVII010000033">
    <property type="protein sequence ID" value="VVP48450.1"/>
    <property type="molecule type" value="Genomic_DNA"/>
</dbReference>
<dbReference type="Gene3D" id="3.55.50.30">
    <property type="match status" value="1"/>
</dbReference>
<gene>
    <name evidence="1" type="ORF">PS862_05260</name>
</gene>
<name>A0A5E7PHA4_PSEFL</name>
<proteinExistence type="predicted"/>
<sequence length="119" mass="12484">MTARAFSKPPLNYAAESGVLRHAIRAALFSTALGVGLLPTLGFAAPGSEASSHRYHVAAGPLSDALNQFARQAGITLSTTPTQTQGLQSNESYVASCASLDFCYLGEERNVAATVSYQF</sequence>
<protein>
    <recommendedName>
        <fullName evidence="3">TonB-dependent receptor</fullName>
    </recommendedName>
</protein>
<accession>A0A5E7PHA4</accession>
<dbReference type="RefSeq" id="WP_191633000.1">
    <property type="nucleotide sequence ID" value="NZ_CABVII010000033.1"/>
</dbReference>
<dbReference type="AlphaFoldDB" id="A0A5E7PHA4"/>
<evidence type="ECO:0000313" key="2">
    <source>
        <dbReference type="Proteomes" id="UP000385207"/>
    </source>
</evidence>
<evidence type="ECO:0000313" key="1">
    <source>
        <dbReference type="EMBL" id="VVP48450.1"/>
    </source>
</evidence>
<organism evidence="1 2">
    <name type="scientific">Pseudomonas fluorescens</name>
    <dbReference type="NCBI Taxonomy" id="294"/>
    <lineage>
        <taxon>Bacteria</taxon>
        <taxon>Pseudomonadati</taxon>
        <taxon>Pseudomonadota</taxon>
        <taxon>Gammaproteobacteria</taxon>
        <taxon>Pseudomonadales</taxon>
        <taxon>Pseudomonadaceae</taxon>
        <taxon>Pseudomonas</taxon>
    </lineage>
</organism>